<comment type="subunit">
    <text evidence="5 10">Heterodimer of LeuC and LeuD.</text>
</comment>
<protein>
    <recommendedName>
        <fullName evidence="10">3-isopropylmalate dehydratase small subunit</fullName>
        <ecNumber evidence="10">4.2.1.33</ecNumber>
    </recommendedName>
    <alternativeName>
        <fullName evidence="10">Alpha-IPM isomerase</fullName>
        <shortName evidence="10">IPMI</shortName>
    </alternativeName>
    <alternativeName>
        <fullName evidence="10">Isopropylmalate isomerase</fullName>
    </alternativeName>
</protein>
<dbReference type="EC" id="4.2.1.33" evidence="10"/>
<keyword evidence="14" id="KW-1185">Reference proteome</keyword>
<reference evidence="13 14" key="1">
    <citation type="submission" date="2019-05" db="EMBL/GenBank/DDBJ databases">
        <authorList>
            <person name="Lee S.D."/>
        </authorList>
    </citation>
    <scope>NUCLEOTIDE SEQUENCE [LARGE SCALE GENOMIC DNA]</scope>
    <source>
        <strain evidence="13 14">YC2-7</strain>
    </source>
</reference>
<dbReference type="EMBL" id="VCQU01000001">
    <property type="protein sequence ID" value="NMN94391.1"/>
    <property type="molecule type" value="Genomic_DNA"/>
</dbReference>
<dbReference type="InterPro" id="IPR033940">
    <property type="entry name" value="IPMI_Swivel"/>
</dbReference>
<dbReference type="FunFam" id="3.20.19.10:FF:000003">
    <property type="entry name" value="3-isopropylmalate dehydratase small subunit"/>
    <property type="match status" value="1"/>
</dbReference>
<organism evidence="13 14">
    <name type="scientific">Antrihabitans stalactiti</name>
    <dbReference type="NCBI Taxonomy" id="2584121"/>
    <lineage>
        <taxon>Bacteria</taxon>
        <taxon>Bacillati</taxon>
        <taxon>Actinomycetota</taxon>
        <taxon>Actinomycetes</taxon>
        <taxon>Mycobacteriales</taxon>
        <taxon>Nocardiaceae</taxon>
        <taxon>Antrihabitans</taxon>
    </lineage>
</organism>
<dbReference type="UniPathway" id="UPA00048">
    <property type="reaction ID" value="UER00071"/>
</dbReference>
<dbReference type="Proteomes" id="UP000535543">
    <property type="component" value="Unassembled WGS sequence"/>
</dbReference>
<comment type="function">
    <text evidence="2 10">Catalyzes the isomerization between 2-isopropylmalate and 3-isopropylmalate, via the formation of 2-isopropylmaleate.</text>
</comment>
<keyword evidence="6 10" id="KW-0432">Leucine biosynthesis</keyword>
<dbReference type="NCBIfam" id="TIGR00171">
    <property type="entry name" value="leuD"/>
    <property type="match status" value="1"/>
</dbReference>
<dbReference type="RefSeq" id="WP_169585047.1">
    <property type="nucleotide sequence ID" value="NZ_VCQU01000001.1"/>
</dbReference>
<evidence type="ECO:0000256" key="5">
    <source>
        <dbReference type="ARBA" id="ARBA00011271"/>
    </source>
</evidence>
<dbReference type="SUPFAM" id="SSF52016">
    <property type="entry name" value="LeuD/IlvD-like"/>
    <property type="match status" value="1"/>
</dbReference>
<evidence type="ECO:0000256" key="11">
    <source>
        <dbReference type="SAM" id="MobiDB-lite"/>
    </source>
</evidence>
<evidence type="ECO:0000259" key="12">
    <source>
        <dbReference type="Pfam" id="PF00694"/>
    </source>
</evidence>
<dbReference type="InterPro" id="IPR050075">
    <property type="entry name" value="LeuD"/>
</dbReference>
<evidence type="ECO:0000256" key="1">
    <source>
        <dbReference type="ARBA" id="ARBA00000491"/>
    </source>
</evidence>
<dbReference type="GO" id="GO:0009098">
    <property type="term" value="P:L-leucine biosynthetic process"/>
    <property type="evidence" value="ECO:0007669"/>
    <property type="project" value="UniProtKB-UniRule"/>
</dbReference>
<name>A0A848K7C4_9NOCA</name>
<comment type="catalytic activity">
    <reaction evidence="1 10">
        <text>(2R,3S)-3-isopropylmalate = (2S)-2-isopropylmalate</text>
        <dbReference type="Rhea" id="RHEA:32287"/>
        <dbReference type="ChEBI" id="CHEBI:1178"/>
        <dbReference type="ChEBI" id="CHEBI:35121"/>
        <dbReference type="EC" id="4.2.1.33"/>
    </reaction>
</comment>
<dbReference type="NCBIfam" id="NF002458">
    <property type="entry name" value="PRK01641.1"/>
    <property type="match status" value="1"/>
</dbReference>
<evidence type="ECO:0000256" key="8">
    <source>
        <dbReference type="ARBA" id="ARBA00023239"/>
    </source>
</evidence>
<dbReference type="Pfam" id="PF00694">
    <property type="entry name" value="Aconitase_C"/>
    <property type="match status" value="1"/>
</dbReference>
<comment type="pathway">
    <text evidence="3 10">Amino-acid biosynthesis; L-leucine biosynthesis; L-leucine from 3-methyl-2-oxobutanoate: step 2/4.</text>
</comment>
<dbReference type="GO" id="GO:0003861">
    <property type="term" value="F:3-isopropylmalate dehydratase activity"/>
    <property type="evidence" value="ECO:0007669"/>
    <property type="project" value="UniProtKB-UniRule"/>
</dbReference>
<dbReference type="InterPro" id="IPR015928">
    <property type="entry name" value="Aconitase/3IPM_dehydase_swvl"/>
</dbReference>
<reference evidence="13 14" key="2">
    <citation type="submission" date="2020-06" db="EMBL/GenBank/DDBJ databases">
        <title>Antribacter stalactiti gen. nov., sp. nov., a new member of the family Nacardiaceae isolated from a cave.</title>
        <authorList>
            <person name="Kim I.S."/>
        </authorList>
    </citation>
    <scope>NUCLEOTIDE SEQUENCE [LARGE SCALE GENOMIC DNA]</scope>
    <source>
        <strain evidence="13 14">YC2-7</strain>
    </source>
</reference>
<gene>
    <name evidence="10 13" type="primary">leuD</name>
    <name evidence="13" type="ORF">FGL95_04970</name>
</gene>
<dbReference type="InterPro" id="IPR004431">
    <property type="entry name" value="3-IsopropMal_deHydase_ssu"/>
</dbReference>
<dbReference type="PANTHER" id="PTHR43345">
    <property type="entry name" value="3-ISOPROPYLMALATE DEHYDRATASE SMALL SUBUNIT 2-RELATED-RELATED"/>
    <property type="match status" value="1"/>
</dbReference>
<dbReference type="HAMAP" id="MF_01031">
    <property type="entry name" value="LeuD_type1"/>
    <property type="match status" value="1"/>
</dbReference>
<evidence type="ECO:0000256" key="7">
    <source>
        <dbReference type="ARBA" id="ARBA00022605"/>
    </source>
</evidence>
<feature type="region of interest" description="Disordered" evidence="11">
    <location>
        <begin position="188"/>
        <end position="209"/>
    </location>
</feature>
<sequence>MESFTLHRGIGVPLRRSNVDTDQIIPAVFLKRVSRTGFEDGLFAAWRNDSNFILNVPPYDKGSVLVAGPDFGTGSSREHAVWALSDFGFRVVISSRFGDIFRGNAGKAGLLAALMEQSDVELLWKLLESQPGLELVVDLRERTVSAGTTVLPFDIDDYTRWRLLEGLDDIGLTFRQVEAISEFEKSRPSWKPTTLPARVSTPESTDFEG</sequence>
<dbReference type="PANTHER" id="PTHR43345:SF5">
    <property type="entry name" value="3-ISOPROPYLMALATE DEHYDRATASE SMALL SUBUNIT"/>
    <property type="match status" value="1"/>
</dbReference>
<evidence type="ECO:0000256" key="4">
    <source>
        <dbReference type="ARBA" id="ARBA00009845"/>
    </source>
</evidence>
<dbReference type="GO" id="GO:0009316">
    <property type="term" value="C:3-isopropylmalate dehydratase complex"/>
    <property type="evidence" value="ECO:0007669"/>
    <property type="project" value="InterPro"/>
</dbReference>
<dbReference type="Gene3D" id="3.20.19.10">
    <property type="entry name" value="Aconitase, domain 4"/>
    <property type="match status" value="1"/>
</dbReference>
<comment type="caution">
    <text evidence="13">The sequence shown here is derived from an EMBL/GenBank/DDBJ whole genome shotgun (WGS) entry which is preliminary data.</text>
</comment>
<accession>A0A848K7C4</accession>
<evidence type="ECO:0000256" key="2">
    <source>
        <dbReference type="ARBA" id="ARBA00002695"/>
    </source>
</evidence>
<keyword evidence="8 10" id="KW-0456">Lyase</keyword>
<dbReference type="CDD" id="cd01577">
    <property type="entry name" value="IPMI_Swivel"/>
    <property type="match status" value="1"/>
</dbReference>
<keyword evidence="9 10" id="KW-0100">Branched-chain amino acid biosynthesis</keyword>
<evidence type="ECO:0000256" key="10">
    <source>
        <dbReference type="HAMAP-Rule" id="MF_01031"/>
    </source>
</evidence>
<keyword evidence="7 10" id="KW-0028">Amino-acid biosynthesis</keyword>
<comment type="similarity">
    <text evidence="4 10">Belongs to the LeuD family. LeuD type 1 subfamily.</text>
</comment>
<evidence type="ECO:0000313" key="14">
    <source>
        <dbReference type="Proteomes" id="UP000535543"/>
    </source>
</evidence>
<evidence type="ECO:0000256" key="3">
    <source>
        <dbReference type="ARBA" id="ARBA00004729"/>
    </source>
</evidence>
<evidence type="ECO:0000256" key="9">
    <source>
        <dbReference type="ARBA" id="ARBA00023304"/>
    </source>
</evidence>
<evidence type="ECO:0000256" key="6">
    <source>
        <dbReference type="ARBA" id="ARBA00022430"/>
    </source>
</evidence>
<dbReference type="InterPro" id="IPR000573">
    <property type="entry name" value="AconitaseA/IPMdHydase_ssu_swvl"/>
</dbReference>
<dbReference type="AlphaFoldDB" id="A0A848K7C4"/>
<feature type="domain" description="Aconitase A/isopropylmalate dehydratase small subunit swivel" evidence="12">
    <location>
        <begin position="1"/>
        <end position="112"/>
    </location>
</feature>
<proteinExistence type="inferred from homology"/>
<evidence type="ECO:0000313" key="13">
    <source>
        <dbReference type="EMBL" id="NMN94391.1"/>
    </source>
</evidence>